<evidence type="ECO:0000256" key="7">
    <source>
        <dbReference type="ARBA" id="ARBA00023125"/>
    </source>
</evidence>
<feature type="binding site" evidence="8">
    <location>
        <position position="214"/>
    </location>
    <ligand>
        <name>Mn(2+)</name>
        <dbReference type="ChEBI" id="CHEBI:29035"/>
    </ligand>
</feature>
<dbReference type="GO" id="GO:0016787">
    <property type="term" value="F:hydrolase activity"/>
    <property type="evidence" value="ECO:0007669"/>
    <property type="project" value="UniProtKB-KW"/>
</dbReference>
<dbReference type="GeneID" id="35767617"/>
<reference evidence="9" key="2">
    <citation type="submission" date="2022-09" db="EMBL/GenBank/DDBJ databases">
        <title>Aerococcus urinae taxonomy study.</title>
        <authorList>
            <person name="Christensen J."/>
            <person name="Senneby E."/>
        </authorList>
    </citation>
    <scope>NUCLEOTIDE SEQUENCE</scope>
    <source>
        <strain evidence="9">NLD-066-U95</strain>
    </source>
</reference>
<dbReference type="InterPro" id="IPR042206">
    <property type="entry name" value="CRISPR-assoc_Cas1_C"/>
</dbReference>
<comment type="subunit">
    <text evidence="8">Homodimer, forms a heterotetramer with a Cas2 homodimer.</text>
</comment>
<dbReference type="NCBIfam" id="TIGR03638">
    <property type="entry name" value="cas1_ECOLI"/>
    <property type="match status" value="1"/>
</dbReference>
<dbReference type="EMBL" id="CP065662">
    <property type="protein sequence ID" value="QPS01535.1"/>
    <property type="molecule type" value="Genomic_DNA"/>
</dbReference>
<sequence length="316" mass="35849">MTKQSGAKKTNLTELPRIGDRVSFIYIEHAKINRIDSAITVVDSRGTVRIPAAMIGVLLLGPGTDISHRAVELIGDAGTSLVWVGEYGVRYYAHGRSLAHSTRFLEKQAKLVSNRRSRLAVARKMYQMRFPNEDVSSFTMQQLRGREGARVRKIYRQEAKRWQVEWTRRDYDPDHYEEGTPVNQALSAANVSLYGVVHSVITALGLSPGLGFVHTGHDKSFVYDIADLYKSEITIPIAFQIASEFNNDDEIGRIARLRVRDAMVDGKLMKRIVKDVQYLLEVNPDEELDIDVINLWDDRQGLVKYGINYQDYDGED</sequence>
<evidence type="ECO:0000313" key="11">
    <source>
        <dbReference type="Proteomes" id="UP000594771"/>
    </source>
</evidence>
<dbReference type="GO" id="GO:0003677">
    <property type="term" value="F:DNA binding"/>
    <property type="evidence" value="ECO:0007669"/>
    <property type="project" value="UniProtKB-KW"/>
</dbReference>
<feature type="binding site" evidence="8">
    <location>
        <position position="227"/>
    </location>
    <ligand>
        <name>Mn(2+)</name>
        <dbReference type="ChEBI" id="CHEBI:29035"/>
    </ligand>
</feature>
<feature type="binding site" evidence="8">
    <location>
        <position position="147"/>
    </location>
    <ligand>
        <name>Mn(2+)</name>
        <dbReference type="ChEBI" id="CHEBI:29035"/>
    </ligand>
</feature>
<proteinExistence type="inferred from homology"/>
<comment type="function">
    <text evidence="8">CRISPR (clustered regularly interspaced short palindromic repeat), is an adaptive immune system that provides protection against mobile genetic elements (viruses, transposable elements and conjugative plasmids). CRISPR clusters contain spacers, sequences complementary to antecedent mobile elements, and target invading nucleic acids. CRISPR clusters are transcribed and processed into CRISPR RNA (crRNA). Acts as a dsDNA endonuclease. Involved in the integration of spacer DNA into the CRISPR cassette.</text>
</comment>
<keyword evidence="1 8" id="KW-0540">Nuclease</keyword>
<dbReference type="AlphaFoldDB" id="A0A0X8FDB4"/>
<dbReference type="Proteomes" id="UP000594771">
    <property type="component" value="Chromosome"/>
</dbReference>
<reference evidence="10 11" key="1">
    <citation type="submission" date="2020-12" db="EMBL/GenBank/DDBJ databases">
        <title>FDA dAtabase for Regulatory Grade micrObial Sequences (FDA-ARGOS): Supporting development and validation of Infectious Disease Dx tests.</title>
        <authorList>
            <person name="Sproer C."/>
            <person name="Gronow S."/>
            <person name="Severitt S."/>
            <person name="Schroder I."/>
            <person name="Tallon L."/>
            <person name="Sadzewicz L."/>
            <person name="Zhao X."/>
            <person name="Boylan J."/>
            <person name="Ott S."/>
            <person name="Bowen H."/>
            <person name="Vavikolanu K."/>
            <person name="Mehta A."/>
            <person name="Aluvathingal J."/>
            <person name="Nadendla S."/>
            <person name="Lowell S."/>
            <person name="Myers T."/>
            <person name="Yan Y."/>
            <person name="Sichtig H."/>
        </authorList>
    </citation>
    <scope>NUCLEOTIDE SEQUENCE [LARGE SCALE GENOMIC DNA]</scope>
    <source>
        <strain evidence="10 11">FDAARGOS_911</strain>
    </source>
</reference>
<dbReference type="InterPro" id="IPR042211">
    <property type="entry name" value="CRISPR-assoc_Cas1_N"/>
</dbReference>
<dbReference type="Proteomes" id="UP001069145">
    <property type="component" value="Unassembled WGS sequence"/>
</dbReference>
<dbReference type="InterPro" id="IPR019851">
    <property type="entry name" value="CRISPR-assoc_Cas1_ECOLI"/>
</dbReference>
<comment type="similarity">
    <text evidence="8">Belongs to the CRISPR-associated endonuclease Cas1 family.</text>
</comment>
<evidence type="ECO:0000256" key="8">
    <source>
        <dbReference type="HAMAP-Rule" id="MF_01470"/>
    </source>
</evidence>
<keyword evidence="3 8" id="KW-0255">Endonuclease</keyword>
<keyword evidence="7 8" id="KW-0238">DNA-binding</keyword>
<dbReference type="EMBL" id="JAOTML010000004">
    <property type="protein sequence ID" value="MCY3053237.1"/>
    <property type="molecule type" value="Genomic_DNA"/>
</dbReference>
<dbReference type="GO" id="GO:0004520">
    <property type="term" value="F:DNA endonuclease activity"/>
    <property type="evidence" value="ECO:0007669"/>
    <property type="project" value="InterPro"/>
</dbReference>
<dbReference type="Pfam" id="PF01867">
    <property type="entry name" value="Cas_Cas1"/>
    <property type="match status" value="2"/>
</dbReference>
<name>A0A0X8FDB4_9LACT</name>
<dbReference type="InterPro" id="IPR002729">
    <property type="entry name" value="CRISPR-assoc_Cas1"/>
</dbReference>
<dbReference type="GO" id="GO:0046872">
    <property type="term" value="F:metal ion binding"/>
    <property type="evidence" value="ECO:0007669"/>
    <property type="project" value="UniProtKB-UniRule"/>
</dbReference>
<comment type="cofactor">
    <cofactor evidence="8">
        <name>Mg(2+)</name>
        <dbReference type="ChEBI" id="CHEBI:18420"/>
    </cofactor>
    <cofactor evidence="8">
        <name>Mn(2+)</name>
        <dbReference type="ChEBI" id="CHEBI:29035"/>
    </cofactor>
</comment>
<dbReference type="InterPro" id="IPR033641">
    <property type="entry name" value="Cas1_I-E"/>
</dbReference>
<dbReference type="PANTHER" id="PTHR34353:SF3">
    <property type="entry name" value="CRISPR-ASSOCIATED ENDONUCLEASE CAS1"/>
    <property type="match status" value="1"/>
</dbReference>
<keyword evidence="4 8" id="KW-0378">Hydrolase</keyword>
<organism evidence="10 11">
    <name type="scientific">Aerococcus urinae</name>
    <dbReference type="NCBI Taxonomy" id="1376"/>
    <lineage>
        <taxon>Bacteria</taxon>
        <taxon>Bacillati</taxon>
        <taxon>Bacillota</taxon>
        <taxon>Bacilli</taxon>
        <taxon>Lactobacillales</taxon>
        <taxon>Aerococcaceae</taxon>
        <taxon>Aerococcus</taxon>
    </lineage>
</organism>
<dbReference type="HAMAP" id="MF_01470">
    <property type="entry name" value="Cas1"/>
    <property type="match status" value="1"/>
</dbReference>
<dbReference type="Gene3D" id="1.20.120.920">
    <property type="entry name" value="CRISPR-associated endonuclease Cas1, C-terminal domain"/>
    <property type="match status" value="1"/>
</dbReference>
<dbReference type="EC" id="3.1.-.-" evidence="8"/>
<dbReference type="InterPro" id="IPR050646">
    <property type="entry name" value="Cas1"/>
</dbReference>
<dbReference type="RefSeq" id="WP_060777643.1">
    <property type="nucleotide sequence ID" value="NZ_CAJHLF010000001.1"/>
</dbReference>
<evidence type="ECO:0000256" key="6">
    <source>
        <dbReference type="ARBA" id="ARBA00023118"/>
    </source>
</evidence>
<evidence type="ECO:0000256" key="2">
    <source>
        <dbReference type="ARBA" id="ARBA00022723"/>
    </source>
</evidence>
<dbReference type="CDD" id="cd09719">
    <property type="entry name" value="Cas1_I-E"/>
    <property type="match status" value="1"/>
</dbReference>
<evidence type="ECO:0000256" key="3">
    <source>
        <dbReference type="ARBA" id="ARBA00022759"/>
    </source>
</evidence>
<dbReference type="GO" id="GO:0043571">
    <property type="term" value="P:maintenance of CRISPR repeat elements"/>
    <property type="evidence" value="ECO:0007669"/>
    <property type="project" value="UniProtKB-UniRule"/>
</dbReference>
<evidence type="ECO:0000256" key="4">
    <source>
        <dbReference type="ARBA" id="ARBA00022801"/>
    </source>
</evidence>
<keyword evidence="8" id="KW-0464">Manganese</keyword>
<evidence type="ECO:0000313" key="12">
    <source>
        <dbReference type="Proteomes" id="UP001069145"/>
    </source>
</evidence>
<dbReference type="KEGG" id="aun:AWM73_00850"/>
<dbReference type="GO" id="GO:0051607">
    <property type="term" value="P:defense response to virus"/>
    <property type="evidence" value="ECO:0007669"/>
    <property type="project" value="UniProtKB-UniRule"/>
</dbReference>
<keyword evidence="2 8" id="KW-0479">Metal-binding</keyword>
<keyword evidence="5 8" id="KW-0460">Magnesium</keyword>
<dbReference type="Gene3D" id="3.100.10.20">
    <property type="entry name" value="CRISPR-associated endonuclease Cas1, N-terminal domain"/>
    <property type="match status" value="1"/>
</dbReference>
<evidence type="ECO:0000256" key="5">
    <source>
        <dbReference type="ARBA" id="ARBA00022842"/>
    </source>
</evidence>
<evidence type="ECO:0000256" key="1">
    <source>
        <dbReference type="ARBA" id="ARBA00022722"/>
    </source>
</evidence>
<dbReference type="OrthoDB" id="9777847at2"/>
<gene>
    <name evidence="10" type="primary">cas1e</name>
    <name evidence="8" type="synonym">cas1</name>
    <name evidence="10" type="ORF">I6G68_00170</name>
    <name evidence="9" type="ORF">ODY43_04455</name>
</gene>
<keyword evidence="6 8" id="KW-0051">Antiviral defense</keyword>
<accession>A0A0X8FDB4</accession>
<dbReference type="PANTHER" id="PTHR34353">
    <property type="entry name" value="CRISPR-ASSOCIATED ENDONUCLEASE CAS1 1"/>
    <property type="match status" value="1"/>
</dbReference>
<evidence type="ECO:0000313" key="10">
    <source>
        <dbReference type="EMBL" id="QPS01535.1"/>
    </source>
</evidence>
<protein>
    <recommendedName>
        <fullName evidence="8">CRISPR-associated endonuclease Cas1</fullName>
        <ecNumber evidence="8">3.1.-.-</ecNumber>
    </recommendedName>
</protein>
<keyword evidence="12" id="KW-1185">Reference proteome</keyword>
<evidence type="ECO:0000313" key="9">
    <source>
        <dbReference type="EMBL" id="MCY3053237.1"/>
    </source>
</evidence>